<comment type="caution">
    <text evidence="5">The sequence shown here is derived from an EMBL/GenBank/DDBJ whole genome shotgun (WGS) entry which is preliminary data.</text>
</comment>
<evidence type="ECO:0000256" key="1">
    <source>
        <dbReference type="ARBA" id="ARBA00022737"/>
    </source>
</evidence>
<dbReference type="GO" id="GO:0000159">
    <property type="term" value="C:protein phosphatase type 2A complex"/>
    <property type="evidence" value="ECO:0007669"/>
    <property type="project" value="UniProtKB-ARBA"/>
</dbReference>
<dbReference type="InterPro" id="IPR051023">
    <property type="entry name" value="PP2A_Regulatory_Subunit_A"/>
</dbReference>
<dbReference type="InterPro" id="IPR016024">
    <property type="entry name" value="ARM-type_fold"/>
</dbReference>
<dbReference type="Gene3D" id="1.25.10.10">
    <property type="entry name" value="Leucine-rich Repeat Variant"/>
    <property type="match status" value="1"/>
</dbReference>
<dbReference type="PANTHER" id="PTHR10648">
    <property type="entry name" value="SERINE/THREONINE-PROTEIN PHOSPHATASE PP2A 65 KDA REGULATORY SUBUNIT"/>
    <property type="match status" value="1"/>
</dbReference>
<feature type="repeat" description="HEAT" evidence="3">
    <location>
        <begin position="547"/>
        <end position="585"/>
    </location>
</feature>
<dbReference type="InterPro" id="IPR011989">
    <property type="entry name" value="ARM-like"/>
</dbReference>
<proteinExistence type="inferred from homology"/>
<dbReference type="AlphaFoldDB" id="A0AAV0UZ58"/>
<protein>
    <recommendedName>
        <fullName evidence="4">Phosphatase PP2A regulatory subunit A/Splicing factor 3B subunit 1-like HEAT repeat domain-containing protein</fullName>
    </recommendedName>
</protein>
<sequence>MAELRHIIVDLRLANTPSPAIRDPYCPEHPRKAEGQDNSLYPIAILVDELKHEDVQLRLNSIRQIRIIADALGHERTQNELLPFMNDSLDDEDEVLLVMAEELGGFVDVVGGPAYAYLLLKPLESLATVDEASVRNMAVRSICTVVEAMEAEHVTEHFIPVLRRLVTRDWFTSRIASCSLFQVGYARLSTDMQAEMRGMFGQLCRDDTPMVRKAASAALGGFASVMDSHSASSEMLPFFLALATDRQDSVRIHAIDNAVALARLVPSDVLSTQVLPTIFETARDASWRVRWSVANRFPEICDALTAETINSTFCDAFVSLLEDNEAEVRTAATSKILGVARLLQPQRIVEKIVPCFQRLARDMSDHVRSALASVVMKVAPFLGRDLTIEHLLPLFLLLLNDQNSEVRLNVISNLEEGNSVVGIELLSQSLLPAIVHLAEDRQWRIRLAIIEYIPLLAVQLGRDYFEEQLAELCMTWLVDNVFSIREAATVNLKNLTEHFGVEWAQASVVPRILAMHSNANFLHRLTSLHAVNVLCEAMTPDLIQTLLVPLALELAQDPVPNIRFNVAKTLEVLGSKVDAEARTSTIAPCLAVLLQDSDTDVVFFAQRALSTLG</sequence>
<evidence type="ECO:0000256" key="3">
    <source>
        <dbReference type="PROSITE-ProRule" id="PRU00103"/>
    </source>
</evidence>
<reference evidence="5" key="1">
    <citation type="submission" date="2022-12" db="EMBL/GenBank/DDBJ databases">
        <authorList>
            <person name="Webb A."/>
        </authorList>
    </citation>
    <scope>NUCLEOTIDE SEQUENCE</scope>
    <source>
        <strain evidence="5">Hp1</strain>
    </source>
</reference>
<feature type="repeat" description="HEAT" evidence="3">
    <location>
        <begin position="196"/>
        <end position="234"/>
    </location>
</feature>
<dbReference type="Pfam" id="PF22646">
    <property type="entry name" value="PPP2R1A-like_HEAT"/>
    <property type="match status" value="1"/>
</dbReference>
<evidence type="ECO:0000313" key="5">
    <source>
        <dbReference type="EMBL" id="CAI5741258.1"/>
    </source>
</evidence>
<dbReference type="InterPro" id="IPR021133">
    <property type="entry name" value="HEAT_type_2"/>
</dbReference>
<feature type="repeat" description="HEAT" evidence="3">
    <location>
        <begin position="274"/>
        <end position="312"/>
    </location>
</feature>
<dbReference type="EMBL" id="CANTFL010001449">
    <property type="protein sequence ID" value="CAI5741258.1"/>
    <property type="molecule type" value="Genomic_DNA"/>
</dbReference>
<dbReference type="GO" id="GO:0005634">
    <property type="term" value="C:nucleus"/>
    <property type="evidence" value="ECO:0007669"/>
    <property type="project" value="TreeGrafter"/>
</dbReference>
<dbReference type="SUPFAM" id="SSF48371">
    <property type="entry name" value="ARM repeat"/>
    <property type="match status" value="1"/>
</dbReference>
<dbReference type="GO" id="GO:0005829">
    <property type="term" value="C:cytosol"/>
    <property type="evidence" value="ECO:0007669"/>
    <property type="project" value="TreeGrafter"/>
</dbReference>
<feature type="repeat" description="HEAT" evidence="3">
    <location>
        <begin position="352"/>
        <end position="390"/>
    </location>
</feature>
<gene>
    <name evidence="5" type="ORF">HBR001_LOCUS8416</name>
</gene>
<name>A0AAV0UZ58_HYABA</name>
<comment type="similarity">
    <text evidence="2">Belongs to the phosphatase 2A regulatory subunit A family.</text>
</comment>
<feature type="repeat" description="HEAT" evidence="3">
    <location>
        <begin position="586"/>
        <end position="613"/>
    </location>
</feature>
<dbReference type="GO" id="GO:0019888">
    <property type="term" value="F:protein phosphatase regulator activity"/>
    <property type="evidence" value="ECO:0007669"/>
    <property type="project" value="TreeGrafter"/>
</dbReference>
<dbReference type="PANTHER" id="PTHR10648:SF4">
    <property type="entry name" value="PROTEIN PHOSPHATASE 2 (FORMERLY 2A), REGULATORY SUBUNIT A, BETA ISOFORM-RELATED"/>
    <property type="match status" value="1"/>
</dbReference>
<dbReference type="Proteomes" id="UP001162031">
    <property type="component" value="Unassembled WGS sequence"/>
</dbReference>
<feature type="repeat" description="HEAT" evidence="3">
    <location>
        <begin position="235"/>
        <end position="273"/>
    </location>
</feature>
<evidence type="ECO:0000256" key="2">
    <source>
        <dbReference type="ARBA" id="ARBA00038332"/>
    </source>
</evidence>
<dbReference type="FunFam" id="1.25.10.10:FF:000062">
    <property type="entry name" value="Serine/threonine-protein phosphatase 2A regulatory subunit A alpha isoform"/>
    <property type="match status" value="1"/>
</dbReference>
<evidence type="ECO:0000259" key="4">
    <source>
        <dbReference type="Pfam" id="PF22646"/>
    </source>
</evidence>
<dbReference type="PROSITE" id="PS50077">
    <property type="entry name" value="HEAT_REPEAT"/>
    <property type="match status" value="9"/>
</dbReference>
<dbReference type="InterPro" id="IPR054573">
    <property type="entry name" value="PP2A/SF3B1-like_HEAT"/>
</dbReference>
<organism evidence="5 6">
    <name type="scientific">Hyaloperonospora brassicae</name>
    <name type="common">Brassica downy mildew</name>
    <name type="synonym">Peronospora brassicae</name>
    <dbReference type="NCBI Taxonomy" id="162125"/>
    <lineage>
        <taxon>Eukaryota</taxon>
        <taxon>Sar</taxon>
        <taxon>Stramenopiles</taxon>
        <taxon>Oomycota</taxon>
        <taxon>Peronosporomycetes</taxon>
        <taxon>Peronosporales</taxon>
        <taxon>Peronosporaceae</taxon>
        <taxon>Hyaloperonospora</taxon>
    </lineage>
</organism>
<keyword evidence="1" id="KW-0677">Repeat</keyword>
<evidence type="ECO:0000313" key="6">
    <source>
        <dbReference type="Proteomes" id="UP001162031"/>
    </source>
</evidence>
<feature type="repeat" description="HEAT" evidence="3">
    <location>
        <begin position="313"/>
        <end position="351"/>
    </location>
</feature>
<feature type="domain" description="Phosphatase PP2A regulatory subunit A/Splicing factor 3B subunit 1-like HEAT repeat" evidence="4">
    <location>
        <begin position="308"/>
        <end position="383"/>
    </location>
</feature>
<accession>A0AAV0UZ58</accession>
<feature type="repeat" description="HEAT" evidence="3">
    <location>
        <begin position="391"/>
        <end position="429"/>
    </location>
</feature>
<feature type="repeat" description="HEAT" evidence="3">
    <location>
        <begin position="430"/>
        <end position="468"/>
    </location>
</feature>
<keyword evidence="6" id="KW-1185">Reference proteome</keyword>